<keyword evidence="2" id="KW-0175">Coiled coil</keyword>
<evidence type="ECO:0000256" key="1">
    <source>
        <dbReference type="ARBA" id="ARBA00009787"/>
    </source>
</evidence>
<dbReference type="PANTHER" id="PTHR34611">
    <property type="match status" value="1"/>
</dbReference>
<accession>E4QAD5</accession>
<feature type="coiled-coil region" evidence="2">
    <location>
        <begin position="178"/>
        <end position="205"/>
    </location>
</feature>
<comment type="similarity">
    <text evidence="1">Belongs to the Rpn/YhgA-like nuclease family.</text>
</comment>
<dbReference type="InterPro" id="IPR010106">
    <property type="entry name" value="RpnA"/>
</dbReference>
<feature type="domain" description="Transposase (putative) YhgA-like" evidence="3">
    <location>
        <begin position="9"/>
        <end position="203"/>
    </location>
</feature>
<sequence>MSSEIPPMEHDTTFKFLLKDKKELLVLVKDILRYSWADEIDEESIEFDDSEFVTQQLSQLRADIVAKAKLKGREVYFYILIENQSTVKRDMAQKILKYMVSLWWKELSKGAENLPPVIPIVVYNGTKEKWNLSTDLMEAFETFKDDVFRYRVVDVSEVDVKKILQEEKDLLTPIIFYLEQVREDRDELIRRLLEVEKNVEKLSNENVDRFLRWAYYIIRPRLLEEQKEEYERVAERVKQGGGKNMGEFISNVARLLDEARAKDFNLGLQQGLQQGIRESQIRIAKKMIQKGIRDEEIAELTELDIEEIKRLRKELLN</sequence>
<dbReference type="GO" id="GO:1990238">
    <property type="term" value="F:double-stranded DNA endonuclease activity"/>
    <property type="evidence" value="ECO:0007669"/>
    <property type="project" value="TreeGrafter"/>
</dbReference>
<evidence type="ECO:0000313" key="5">
    <source>
        <dbReference type="Proteomes" id="UP000006890"/>
    </source>
</evidence>
<dbReference type="Proteomes" id="UP000006890">
    <property type="component" value="Chromosome"/>
</dbReference>
<proteinExistence type="inferred from homology"/>
<dbReference type="InterPro" id="IPR006842">
    <property type="entry name" value="Transposase_31"/>
</dbReference>
<gene>
    <name evidence="4" type="ordered locus">Calhy_2549</name>
</gene>
<dbReference type="KEGG" id="chd:Calhy_2549"/>
<reference evidence="4 5" key="2">
    <citation type="journal article" date="2011" name="J. Bacteriol.">
        <title>Complete genome sequences for the anaerobic, extremely thermophilic plant biomass-degrading bacteria Caldicellulosiruptor hydrothermalis, Caldicellulosiruptor kristjanssonii, Caldicellulosiruptor kronotskyensis, Caldicellulosiruptor owensenis, and Caldicellulosiruptor lactoaceticus.</title>
        <authorList>
            <person name="Blumer-Schuette S.E."/>
            <person name="Ozdemir I."/>
            <person name="Mistry D."/>
            <person name="Lucas S."/>
            <person name="Lapidus A."/>
            <person name="Cheng J.F."/>
            <person name="Goodwin L.A."/>
            <person name="Pitluck S."/>
            <person name="Land M.L."/>
            <person name="Hauser L.J."/>
            <person name="Woyke T."/>
            <person name="Mikhailova N."/>
            <person name="Pati A."/>
            <person name="Kyrpides N.C."/>
            <person name="Ivanova N."/>
            <person name="Detter J.C."/>
            <person name="Walston-Davenport K."/>
            <person name="Han S."/>
            <person name="Adams M.W."/>
            <person name="Kelly R.M."/>
        </authorList>
    </citation>
    <scope>NUCLEOTIDE SEQUENCE [LARGE SCALE GENOMIC DNA]</scope>
    <source>
        <strain evidence="5">DSM 18901 / VKM B-2411 / 108</strain>
    </source>
</reference>
<dbReference type="eggNOG" id="COG5464">
    <property type="taxonomic scope" value="Bacteria"/>
</dbReference>
<dbReference type="InterPro" id="IPR051699">
    <property type="entry name" value="Rpn/YhgA-like_nuclease"/>
</dbReference>
<dbReference type="AlphaFoldDB" id="E4QAD5"/>
<dbReference type="GO" id="GO:0006310">
    <property type="term" value="P:DNA recombination"/>
    <property type="evidence" value="ECO:0007669"/>
    <property type="project" value="TreeGrafter"/>
</dbReference>
<name>E4QAD5_CALH1</name>
<dbReference type="RefSeq" id="WP_013404374.1">
    <property type="nucleotide sequence ID" value="NC_014652.1"/>
</dbReference>
<evidence type="ECO:0000259" key="3">
    <source>
        <dbReference type="Pfam" id="PF04754"/>
    </source>
</evidence>
<keyword evidence="5" id="KW-1185">Reference proteome</keyword>
<evidence type="ECO:0000256" key="2">
    <source>
        <dbReference type="SAM" id="Coils"/>
    </source>
</evidence>
<evidence type="ECO:0000313" key="4">
    <source>
        <dbReference type="EMBL" id="ADQ08239.1"/>
    </source>
</evidence>
<dbReference type="PANTHER" id="PTHR34611:SF2">
    <property type="entry name" value="INACTIVE RECOMBINATION-PROMOTING NUCLEASE-LIKE PROTEIN RPNE-RELATED"/>
    <property type="match status" value="1"/>
</dbReference>
<organism evidence="4 5">
    <name type="scientific">Caldicellulosiruptor hydrothermalis (strain DSM 18901 / VKM B-2411 / 108)</name>
    <dbReference type="NCBI Taxonomy" id="632292"/>
    <lineage>
        <taxon>Bacteria</taxon>
        <taxon>Bacillati</taxon>
        <taxon>Bacillota</taxon>
        <taxon>Bacillota incertae sedis</taxon>
        <taxon>Caldicellulosiruptorales</taxon>
        <taxon>Caldicellulosiruptoraceae</taxon>
        <taxon>Caldicellulosiruptor</taxon>
    </lineage>
</organism>
<reference key="1">
    <citation type="submission" date="2010-09" db="EMBL/GenBank/DDBJ databases">
        <title>Complete sequence of Caldicellulosiruptor hydrothermalis 108.</title>
        <authorList>
            <consortium name="US DOE Joint Genome Institute"/>
            <person name="Lucas S."/>
            <person name="Copeland A."/>
            <person name="Lapidus A."/>
            <person name="Cheng J.-F."/>
            <person name="Bruce D."/>
            <person name="Goodwin L."/>
            <person name="Pitluck S."/>
            <person name="Davenport K."/>
            <person name="Detter J.C."/>
            <person name="Han C."/>
            <person name="Tapia R."/>
            <person name="Land M."/>
            <person name="Hauser L."/>
            <person name="Chang Y.-J."/>
            <person name="Jeffries C."/>
            <person name="Kyrpides N."/>
            <person name="Ivanova N."/>
            <person name="Mikhailova N."/>
            <person name="Blumer-Schuette S.E."/>
            <person name="Kelly R.M."/>
            <person name="Woyke T."/>
        </authorList>
    </citation>
    <scope>NUCLEOTIDE SEQUENCE</scope>
    <source>
        <strain>108</strain>
    </source>
</reference>
<dbReference type="EMBL" id="CP002219">
    <property type="protein sequence ID" value="ADQ08239.1"/>
    <property type="molecule type" value="Genomic_DNA"/>
</dbReference>
<dbReference type="Pfam" id="PF04754">
    <property type="entry name" value="Transposase_31"/>
    <property type="match status" value="1"/>
</dbReference>
<dbReference type="HOGENOM" id="CLU_059548_0_1_9"/>
<dbReference type="NCBIfam" id="TIGR01784">
    <property type="entry name" value="T_den_put_tspse"/>
    <property type="match status" value="1"/>
</dbReference>
<protein>
    <recommendedName>
        <fullName evidence="3">Transposase (putative) YhgA-like domain-containing protein</fullName>
    </recommendedName>
</protein>
<dbReference type="OrthoDB" id="1721986at2"/>